<dbReference type="InterPro" id="IPR050900">
    <property type="entry name" value="Transposase_IS3/IS150/IS904"/>
</dbReference>
<dbReference type="PANTHER" id="PTHR46889:SF5">
    <property type="entry name" value="INTEGRASE PROTEIN"/>
    <property type="match status" value="1"/>
</dbReference>
<sequence>MLGLNRQIYYRSKRKVKKNNSIASKVVDLVKRIRLKQTKIGTRKLYQLLLPELQLLNVGRDKLFDIMRANRLDIKPKKQYHVTTNSHHRFKKHKNLIEHLEINRPEQVLVSDITYIGERSNPMYLSLVTDAYSKKIMGLNVSDSLNANGAIAALKEALKNRNYVDLPMIHHSDRGLQYCSHEYQRHLQENKVLCSMTESYDPYQNAVAERINGILKQEFILGIKINDLDLMNKFIRESVYIYNNERPHWSNYMKTPVEMHQQSEIKMRTYKSKNSTELTPDAINI</sequence>
<dbReference type="RefSeq" id="WP_215586339.1">
    <property type="nucleotide sequence ID" value="NZ_CP076128.1"/>
</dbReference>
<accession>A0ABX8GQ56</accession>
<proteinExistence type="predicted"/>
<organism evidence="2 4">
    <name type="scientific">Flammeovirga kamogawensis</name>
    <dbReference type="NCBI Taxonomy" id="373891"/>
    <lineage>
        <taxon>Bacteria</taxon>
        <taxon>Pseudomonadati</taxon>
        <taxon>Bacteroidota</taxon>
        <taxon>Cytophagia</taxon>
        <taxon>Cytophagales</taxon>
        <taxon>Flammeovirgaceae</taxon>
        <taxon>Flammeovirga</taxon>
    </lineage>
</organism>
<dbReference type="EMBL" id="CP076129">
    <property type="protein sequence ID" value="QWG09755.1"/>
    <property type="molecule type" value="Genomic_DNA"/>
</dbReference>
<dbReference type="PROSITE" id="PS50994">
    <property type="entry name" value="INTEGRASE"/>
    <property type="match status" value="1"/>
</dbReference>
<dbReference type="PANTHER" id="PTHR46889">
    <property type="entry name" value="TRANSPOSASE INSF FOR INSERTION SEQUENCE IS3B-RELATED"/>
    <property type="match status" value="1"/>
</dbReference>
<dbReference type="EMBL" id="CP076128">
    <property type="protein sequence ID" value="QWG05579.1"/>
    <property type="molecule type" value="Genomic_DNA"/>
</dbReference>
<dbReference type="SUPFAM" id="SSF53098">
    <property type="entry name" value="Ribonuclease H-like"/>
    <property type="match status" value="1"/>
</dbReference>
<name>A0ABX8GQ56_9BACT</name>
<dbReference type="Gene3D" id="3.30.420.10">
    <property type="entry name" value="Ribonuclease H-like superfamily/Ribonuclease H"/>
    <property type="match status" value="1"/>
</dbReference>
<protein>
    <submittedName>
        <fullName evidence="2">IS3 family transposase</fullName>
    </submittedName>
</protein>
<dbReference type="NCBIfam" id="NF033516">
    <property type="entry name" value="transpos_IS3"/>
    <property type="match status" value="1"/>
</dbReference>
<gene>
    <name evidence="2" type="ORF">KM029_09305</name>
    <name evidence="3" type="ORF">KM029_24460</name>
</gene>
<dbReference type="Proteomes" id="UP000682802">
    <property type="component" value="Chromosome 1"/>
</dbReference>
<evidence type="ECO:0000259" key="1">
    <source>
        <dbReference type="PROSITE" id="PS50994"/>
    </source>
</evidence>
<dbReference type="Pfam" id="PF00665">
    <property type="entry name" value="rve"/>
    <property type="match status" value="1"/>
</dbReference>
<evidence type="ECO:0000313" key="4">
    <source>
        <dbReference type="Proteomes" id="UP000682802"/>
    </source>
</evidence>
<reference evidence="2 4" key="1">
    <citation type="submission" date="2021-05" db="EMBL/GenBank/DDBJ databases">
        <title>Comparative genomic studies on the polysaccharide-degrading batcterial strains of the Flammeovirga genus.</title>
        <authorList>
            <person name="Zewei F."/>
            <person name="Zheng Z."/>
            <person name="Yu L."/>
            <person name="Ruyue G."/>
            <person name="Yanhong M."/>
            <person name="Yuanyuan C."/>
            <person name="Jingyan G."/>
            <person name="Wenjun H."/>
        </authorList>
    </citation>
    <scope>NUCLEOTIDE SEQUENCE [LARGE SCALE GENOMIC DNA]</scope>
    <source>
        <strain evidence="2 4">YS10</strain>
    </source>
</reference>
<keyword evidence="4" id="KW-1185">Reference proteome</keyword>
<dbReference type="Proteomes" id="UP000682802">
    <property type="component" value="Chromosome 2"/>
</dbReference>
<dbReference type="InterPro" id="IPR012337">
    <property type="entry name" value="RNaseH-like_sf"/>
</dbReference>
<dbReference type="Pfam" id="PF13333">
    <property type="entry name" value="rve_2"/>
    <property type="match status" value="1"/>
</dbReference>
<feature type="domain" description="Integrase catalytic" evidence="1">
    <location>
        <begin position="101"/>
        <end position="264"/>
    </location>
</feature>
<dbReference type="InterPro" id="IPR048020">
    <property type="entry name" value="Transpos_IS3"/>
</dbReference>
<evidence type="ECO:0000313" key="3">
    <source>
        <dbReference type="EMBL" id="QWG09755.1"/>
    </source>
</evidence>
<dbReference type="InterPro" id="IPR001584">
    <property type="entry name" value="Integrase_cat-core"/>
</dbReference>
<evidence type="ECO:0000313" key="2">
    <source>
        <dbReference type="EMBL" id="QWG05579.1"/>
    </source>
</evidence>
<dbReference type="InterPro" id="IPR036397">
    <property type="entry name" value="RNaseH_sf"/>
</dbReference>